<dbReference type="Proteomes" id="UP001431776">
    <property type="component" value="Unassembled WGS sequence"/>
</dbReference>
<sequence length="675" mass="75548">MNRGTILVLIAVSLLPSAARAAAAGPTRTEIAGDTVTLENDALAVTWEIGQRRLRPLAIRDKLSNRVIETIGEAFVIALSNGRSIKASQLEMVEAPRIRNLPAQPDAPRLADRLAGQSVTARFRDTENGPYIQWQAVLRDGTHYVRQSLTLRAGGESLPIESITLVDLVCPDARVAGTVAGSPVVAESMFFAYEHPNSASVVRADNGSDDAPRHVTCRLTRNMPLDSDRPLIQSSVIGVVPPGQLRRAYRQYIELERPRPYRPFLHYNSWYDIAWADRKMDERQCREVIEQFGQELTRNRGVNLDSFVFDDGWDDNKTLWGFHEGFPNGFGPLVPLAKRYDSAVGVWLSPWGGYDGAKTERLEYGRTQGFETNRHGFSLAGPKYYARFRDVCAQMIEEYDVNYFKFDGVGIGNDRDGADAEFLPDIEGLLRLCTELRALRPDVYLSITTGTWPSPHWLLYGDSIWRNGLDCGFHGAGTMRQRWITYRDMITYRMIVQRAPLYPLNSLMVQGICYAQLGTATQMASDLGDLVDEIRMLFGSGTQLQELYVTPAMMTPAMWDALAEAAAWSRRNADVLVDVHWIGGDPGNGEPYGYASWSPRKGILVLRNPGETKTRFDVDVQTAFELPAGASARYRLKQPWKTIEDSAEITLEAGRRHTFDLEPFAALVFEALPVK</sequence>
<dbReference type="InterPro" id="IPR013785">
    <property type="entry name" value="Aldolase_TIM"/>
</dbReference>
<keyword evidence="1" id="KW-0732">Signal</keyword>
<dbReference type="RefSeq" id="WP_349245303.1">
    <property type="nucleotide sequence ID" value="NZ_JASCXX010000014.1"/>
</dbReference>
<protein>
    <recommendedName>
        <fullName evidence="4">Enterotoxin</fullName>
    </recommendedName>
</protein>
<proteinExistence type="predicted"/>
<keyword evidence="3" id="KW-1185">Reference proteome</keyword>
<dbReference type="InterPro" id="IPR017853">
    <property type="entry name" value="GH"/>
</dbReference>
<evidence type="ECO:0000313" key="3">
    <source>
        <dbReference type="Proteomes" id="UP001431776"/>
    </source>
</evidence>
<feature type="signal peptide" evidence="1">
    <location>
        <begin position="1"/>
        <end position="21"/>
    </location>
</feature>
<reference evidence="2" key="1">
    <citation type="submission" date="2023-05" db="EMBL/GenBank/DDBJ databases">
        <title>Anaerotaeda fermentans gen. nov., sp. nov., a novel anaerobic planctomycete of the new family within the order Sedimentisphaerales isolated from Taman Peninsula, Russia.</title>
        <authorList>
            <person name="Khomyakova M.A."/>
            <person name="Merkel A.Y."/>
            <person name="Slobodkin A.I."/>
        </authorList>
    </citation>
    <scope>NUCLEOTIDE SEQUENCE</scope>
    <source>
        <strain evidence="2">M17dextr</strain>
    </source>
</reference>
<evidence type="ECO:0000313" key="2">
    <source>
        <dbReference type="EMBL" id="MDI6449893.1"/>
    </source>
</evidence>
<evidence type="ECO:0000256" key="1">
    <source>
        <dbReference type="SAM" id="SignalP"/>
    </source>
</evidence>
<evidence type="ECO:0008006" key="4">
    <source>
        <dbReference type="Google" id="ProtNLM"/>
    </source>
</evidence>
<gene>
    <name evidence="2" type="ORF">QJ522_12615</name>
</gene>
<dbReference type="EMBL" id="JASCXX010000014">
    <property type="protein sequence ID" value="MDI6449893.1"/>
    <property type="molecule type" value="Genomic_DNA"/>
</dbReference>
<dbReference type="AlphaFoldDB" id="A0AAW6U3U4"/>
<feature type="chain" id="PRO_5043431589" description="Enterotoxin" evidence="1">
    <location>
        <begin position="22"/>
        <end position="675"/>
    </location>
</feature>
<organism evidence="2 3">
    <name type="scientific">Anaerobaca lacustris</name>
    <dbReference type="NCBI Taxonomy" id="3044600"/>
    <lineage>
        <taxon>Bacteria</taxon>
        <taxon>Pseudomonadati</taxon>
        <taxon>Planctomycetota</taxon>
        <taxon>Phycisphaerae</taxon>
        <taxon>Sedimentisphaerales</taxon>
        <taxon>Anaerobacaceae</taxon>
        <taxon>Anaerobaca</taxon>
    </lineage>
</organism>
<comment type="caution">
    <text evidence="2">The sequence shown here is derived from an EMBL/GenBank/DDBJ whole genome shotgun (WGS) entry which is preliminary data.</text>
</comment>
<accession>A0AAW6U3U4</accession>
<dbReference type="SUPFAM" id="SSF51445">
    <property type="entry name" value="(Trans)glycosidases"/>
    <property type="match status" value="1"/>
</dbReference>
<dbReference type="Gene3D" id="3.20.20.70">
    <property type="entry name" value="Aldolase class I"/>
    <property type="match status" value="1"/>
</dbReference>
<name>A0AAW6U3U4_9BACT</name>